<evidence type="ECO:0000313" key="1">
    <source>
        <dbReference type="EMBL" id="BBO86535.1"/>
    </source>
</evidence>
<dbReference type="AlphaFoldDB" id="A0A5K8A1R7"/>
<proteinExistence type="predicted"/>
<dbReference type="EMBL" id="AP021876">
    <property type="protein sequence ID" value="BBO86535.1"/>
    <property type="molecule type" value="Genomic_DNA"/>
</dbReference>
<accession>A0A5K8A1R7</accession>
<protein>
    <submittedName>
        <fullName evidence="1">Uncharacterized protein</fullName>
    </submittedName>
</protein>
<dbReference type="KEGG" id="dov:DSCO28_71010"/>
<gene>
    <name evidence="1" type="ORF">DSCO28_71010</name>
</gene>
<organism evidence="1 2">
    <name type="scientific">Desulfosarcina ovata subsp. sediminis</name>
    <dbReference type="NCBI Taxonomy" id="885957"/>
    <lineage>
        <taxon>Bacteria</taxon>
        <taxon>Pseudomonadati</taxon>
        <taxon>Thermodesulfobacteriota</taxon>
        <taxon>Desulfobacteria</taxon>
        <taxon>Desulfobacterales</taxon>
        <taxon>Desulfosarcinaceae</taxon>
        <taxon>Desulfosarcina</taxon>
    </lineage>
</organism>
<sequence>MHHKDIKAQIRKQLKTQFPMITKFSWIDKTRSAYRQLKH</sequence>
<evidence type="ECO:0000313" key="2">
    <source>
        <dbReference type="Proteomes" id="UP000425960"/>
    </source>
</evidence>
<reference evidence="1 2" key="1">
    <citation type="submission" date="2019-11" db="EMBL/GenBank/DDBJ databases">
        <title>Comparative genomics of hydrocarbon-degrading Desulfosarcina strains.</title>
        <authorList>
            <person name="Watanabe M."/>
            <person name="Kojima H."/>
            <person name="Fukui M."/>
        </authorList>
    </citation>
    <scope>NUCLEOTIDE SEQUENCE [LARGE SCALE GENOMIC DNA]</scope>
    <source>
        <strain evidence="1 2">28bB2T</strain>
    </source>
</reference>
<dbReference type="Proteomes" id="UP000425960">
    <property type="component" value="Chromosome"/>
</dbReference>
<name>A0A5K8A1R7_9BACT</name>